<sequence length="117" mass="13792">MLYKLFTESFIIGLYSFIISLFFTDFSLQNVFIIGFIKHFLSGSLGIHNYYCKTNFNITGEYHFNLLIFESILEGIIFVLLFLLLQKPSNMFIIGFILHILFEITGIHKYFCLSHRK</sequence>
<dbReference type="EMBL" id="MN739709">
    <property type="protein sequence ID" value="QHT22324.1"/>
    <property type="molecule type" value="Genomic_DNA"/>
</dbReference>
<feature type="transmembrane region" description="Helical" evidence="1">
    <location>
        <begin position="91"/>
        <end position="111"/>
    </location>
</feature>
<evidence type="ECO:0000313" key="2">
    <source>
        <dbReference type="EMBL" id="QHT22324.1"/>
    </source>
</evidence>
<proteinExistence type="predicted"/>
<evidence type="ECO:0000256" key="1">
    <source>
        <dbReference type="SAM" id="Phobius"/>
    </source>
</evidence>
<dbReference type="AlphaFoldDB" id="A0A6C0DZV8"/>
<feature type="transmembrane region" description="Helical" evidence="1">
    <location>
        <begin position="64"/>
        <end position="85"/>
    </location>
</feature>
<keyword evidence="1" id="KW-1133">Transmembrane helix</keyword>
<feature type="transmembrane region" description="Helical" evidence="1">
    <location>
        <begin position="30"/>
        <end position="52"/>
    </location>
</feature>
<reference evidence="2" key="1">
    <citation type="journal article" date="2020" name="Nature">
        <title>Giant virus diversity and host interactions through global metagenomics.</title>
        <authorList>
            <person name="Schulz F."/>
            <person name="Roux S."/>
            <person name="Paez-Espino D."/>
            <person name="Jungbluth S."/>
            <person name="Walsh D.A."/>
            <person name="Denef V.J."/>
            <person name="McMahon K.D."/>
            <person name="Konstantinidis K.T."/>
            <person name="Eloe-Fadrosh E.A."/>
            <person name="Kyrpides N.C."/>
            <person name="Woyke T."/>
        </authorList>
    </citation>
    <scope>NUCLEOTIDE SEQUENCE</scope>
    <source>
        <strain evidence="2">GVMAG-M-3300023179-111</strain>
    </source>
</reference>
<name>A0A6C0DZV8_9ZZZZ</name>
<keyword evidence="1" id="KW-0812">Transmembrane</keyword>
<accession>A0A6C0DZV8</accession>
<protein>
    <submittedName>
        <fullName evidence="2">Uncharacterized protein</fullName>
    </submittedName>
</protein>
<keyword evidence="1" id="KW-0472">Membrane</keyword>
<feature type="transmembrane region" description="Helical" evidence="1">
    <location>
        <begin position="5"/>
        <end position="24"/>
    </location>
</feature>
<organism evidence="2">
    <name type="scientific">viral metagenome</name>
    <dbReference type="NCBI Taxonomy" id="1070528"/>
    <lineage>
        <taxon>unclassified sequences</taxon>
        <taxon>metagenomes</taxon>
        <taxon>organismal metagenomes</taxon>
    </lineage>
</organism>